<dbReference type="PANTHER" id="PTHR43245">
    <property type="entry name" value="BIFUNCTIONAL POLYMYXIN RESISTANCE PROTEIN ARNA"/>
    <property type="match status" value="1"/>
</dbReference>
<organism evidence="2 3">
    <name type="scientific">Nocardia stercoris</name>
    <dbReference type="NCBI Taxonomy" id="2483361"/>
    <lineage>
        <taxon>Bacteria</taxon>
        <taxon>Bacillati</taxon>
        <taxon>Actinomycetota</taxon>
        <taxon>Actinomycetes</taxon>
        <taxon>Mycobacteriales</taxon>
        <taxon>Nocardiaceae</taxon>
        <taxon>Nocardia</taxon>
    </lineage>
</organism>
<dbReference type="Pfam" id="PF07993">
    <property type="entry name" value="NAD_binding_4"/>
    <property type="match status" value="1"/>
</dbReference>
<sequence length="411" mass="43717">MPGLRHRTLALRVARHARHRRAGVAGPDPGGTRRAFPDAGLVSVVNATLVTGADGYIGRRLVSALLETTSEPLILAVRADGPAELAAKRQACGWADSRVTVRAVDLSTPDPFAGIDPAGIGRIVHAAAKTSFTVDRDTAQAVNVDGTIRVRDFAATCPDLTRFVALSTLYAVGATTGTVLERPGDGASFVNHYEWSKWAAEQQLLAPGAPPVVIARLPTVIADDDSGTVTQYNAFHNTLKLYFYGLMSLLPGDAATVLSLATAEFVVDAVRSLLKPEVPAGIYHVSPDAADCTTLGAAVDPIYAAFSADPGFRKRRVLEPVLVGRDSFADLVEAATVIRGGPIADALGSITPFAEQLYLPKVFDNTGLRARWPGYRAPDPIELIESVGHYLAGTRWGRSPLTERRLDVPAR</sequence>
<dbReference type="Proteomes" id="UP000279275">
    <property type="component" value="Unassembled WGS sequence"/>
</dbReference>
<proteinExistence type="predicted"/>
<dbReference type="InterPro" id="IPR036291">
    <property type="entry name" value="NAD(P)-bd_dom_sf"/>
</dbReference>
<protein>
    <submittedName>
        <fullName evidence="2">NAD-dependent epimerase/dehydratase family protein</fullName>
    </submittedName>
</protein>
<dbReference type="SUPFAM" id="SSF51735">
    <property type="entry name" value="NAD(P)-binding Rossmann-fold domains"/>
    <property type="match status" value="1"/>
</dbReference>
<dbReference type="AlphaFoldDB" id="A0A3M2KUY0"/>
<evidence type="ECO:0000313" key="2">
    <source>
        <dbReference type="EMBL" id="RMI29442.1"/>
    </source>
</evidence>
<dbReference type="EMBL" id="RFFH01000014">
    <property type="protein sequence ID" value="RMI29442.1"/>
    <property type="molecule type" value="Genomic_DNA"/>
</dbReference>
<dbReference type="Gene3D" id="3.40.50.720">
    <property type="entry name" value="NAD(P)-binding Rossmann-like Domain"/>
    <property type="match status" value="1"/>
</dbReference>
<evidence type="ECO:0000313" key="3">
    <source>
        <dbReference type="Proteomes" id="UP000279275"/>
    </source>
</evidence>
<evidence type="ECO:0000259" key="1">
    <source>
        <dbReference type="Pfam" id="PF07993"/>
    </source>
</evidence>
<name>A0A3M2KUY0_9NOCA</name>
<comment type="caution">
    <text evidence="2">The sequence shown here is derived from an EMBL/GenBank/DDBJ whole genome shotgun (WGS) entry which is preliminary data.</text>
</comment>
<gene>
    <name evidence="2" type="ORF">EBN03_25500</name>
</gene>
<dbReference type="InterPro" id="IPR013120">
    <property type="entry name" value="FAR_NAD-bd"/>
</dbReference>
<accession>A0A3M2KUY0</accession>
<dbReference type="InterPro" id="IPR050177">
    <property type="entry name" value="Lipid_A_modif_metabolic_enz"/>
</dbReference>
<keyword evidence="3" id="KW-1185">Reference proteome</keyword>
<feature type="domain" description="Thioester reductase (TE)" evidence="1">
    <location>
        <begin position="50"/>
        <end position="270"/>
    </location>
</feature>
<reference evidence="2 3" key="1">
    <citation type="submission" date="2018-10" db="EMBL/GenBank/DDBJ databases">
        <title>Isolation from cow dung.</title>
        <authorList>
            <person name="Ling L."/>
        </authorList>
    </citation>
    <scope>NUCLEOTIDE SEQUENCE [LARGE SCALE GENOMIC DNA]</scope>
    <source>
        <strain evidence="2 3">NEAU-LL90</strain>
    </source>
</reference>